<feature type="compositionally biased region" description="Low complexity" evidence="7">
    <location>
        <begin position="535"/>
        <end position="545"/>
    </location>
</feature>
<evidence type="ECO:0000256" key="1">
    <source>
        <dbReference type="ARBA" id="ARBA00004651"/>
    </source>
</evidence>
<comment type="similarity">
    <text evidence="6">Belongs to the ABC-4 integral membrane protein family.</text>
</comment>
<evidence type="ECO:0000256" key="7">
    <source>
        <dbReference type="SAM" id="MobiDB-lite"/>
    </source>
</evidence>
<dbReference type="PANTHER" id="PTHR30572:SF4">
    <property type="entry name" value="ABC TRANSPORTER PERMEASE YTRF"/>
    <property type="match status" value="1"/>
</dbReference>
<protein>
    <submittedName>
        <fullName evidence="10">ABC transporter permease</fullName>
    </submittedName>
</protein>
<dbReference type="InterPro" id="IPR050250">
    <property type="entry name" value="Macrolide_Exporter_MacB"/>
</dbReference>
<evidence type="ECO:0000256" key="8">
    <source>
        <dbReference type="SAM" id="Phobius"/>
    </source>
</evidence>
<evidence type="ECO:0000313" key="10">
    <source>
        <dbReference type="EMBL" id="MBC8568892.1"/>
    </source>
</evidence>
<dbReference type="GO" id="GO:0005886">
    <property type="term" value="C:plasma membrane"/>
    <property type="evidence" value="ECO:0007669"/>
    <property type="project" value="UniProtKB-SubCell"/>
</dbReference>
<name>A0A926IAA6_9FIRM</name>
<keyword evidence="5 8" id="KW-0472">Membrane</keyword>
<feature type="transmembrane region" description="Helical" evidence="8">
    <location>
        <begin position="275"/>
        <end position="297"/>
    </location>
</feature>
<dbReference type="RefSeq" id="WP_177268366.1">
    <property type="nucleotide sequence ID" value="NZ_JACRTA010000003.1"/>
</dbReference>
<feature type="compositionally biased region" description="Basic and acidic residues" evidence="7">
    <location>
        <begin position="546"/>
        <end position="555"/>
    </location>
</feature>
<evidence type="ECO:0000259" key="9">
    <source>
        <dbReference type="Pfam" id="PF02687"/>
    </source>
</evidence>
<feature type="transmembrane region" description="Helical" evidence="8">
    <location>
        <begin position="844"/>
        <end position="868"/>
    </location>
</feature>
<dbReference type="GO" id="GO:0022857">
    <property type="term" value="F:transmembrane transporter activity"/>
    <property type="evidence" value="ECO:0007669"/>
    <property type="project" value="TreeGrafter"/>
</dbReference>
<dbReference type="AlphaFoldDB" id="A0A926IAA6"/>
<proteinExistence type="inferred from homology"/>
<organism evidence="10 11">
    <name type="scientific">Lentihominibacter hominis</name>
    <dbReference type="NCBI Taxonomy" id="2763645"/>
    <lineage>
        <taxon>Bacteria</taxon>
        <taxon>Bacillati</taxon>
        <taxon>Bacillota</taxon>
        <taxon>Clostridia</taxon>
        <taxon>Peptostreptococcales</taxon>
        <taxon>Anaerovoracaceae</taxon>
        <taxon>Lentihominibacter</taxon>
    </lineage>
</organism>
<keyword evidence="4 8" id="KW-1133">Transmembrane helix</keyword>
<dbReference type="EMBL" id="JACRTA010000003">
    <property type="protein sequence ID" value="MBC8568892.1"/>
    <property type="molecule type" value="Genomic_DNA"/>
</dbReference>
<evidence type="ECO:0000256" key="4">
    <source>
        <dbReference type="ARBA" id="ARBA00022989"/>
    </source>
</evidence>
<evidence type="ECO:0000256" key="2">
    <source>
        <dbReference type="ARBA" id="ARBA00022475"/>
    </source>
</evidence>
<feature type="transmembrane region" description="Helical" evidence="8">
    <location>
        <begin position="371"/>
        <end position="391"/>
    </location>
</feature>
<evidence type="ECO:0000256" key="3">
    <source>
        <dbReference type="ARBA" id="ARBA00022692"/>
    </source>
</evidence>
<dbReference type="PANTHER" id="PTHR30572">
    <property type="entry name" value="MEMBRANE COMPONENT OF TRANSPORTER-RELATED"/>
    <property type="match status" value="1"/>
</dbReference>
<evidence type="ECO:0000256" key="5">
    <source>
        <dbReference type="ARBA" id="ARBA00023136"/>
    </source>
</evidence>
<evidence type="ECO:0000256" key="6">
    <source>
        <dbReference type="ARBA" id="ARBA00038076"/>
    </source>
</evidence>
<keyword evidence="2" id="KW-1003">Cell membrane</keyword>
<dbReference type="InterPro" id="IPR003838">
    <property type="entry name" value="ABC3_permease_C"/>
</dbReference>
<comment type="caution">
    <text evidence="10">The sequence shown here is derived from an EMBL/GenBank/DDBJ whole genome shotgun (WGS) entry which is preliminary data.</text>
</comment>
<dbReference type="Proteomes" id="UP000610862">
    <property type="component" value="Unassembled WGS sequence"/>
</dbReference>
<dbReference type="Pfam" id="PF02687">
    <property type="entry name" value="FtsX"/>
    <property type="match status" value="2"/>
</dbReference>
<feature type="transmembrane region" description="Helical" evidence="8">
    <location>
        <begin position="25"/>
        <end position="48"/>
    </location>
</feature>
<sequence length="883" mass="98246">MKVLNKKTIRRLSFRSLKASGKRNIIAAAAIALTTVLFTTLFTIAMSLNSSYETFTFRQIGGYAHGSFKDVDDSQIKEIASHDKVKAVGERDVIGTISDGVFAKVPAEISFMDKNCSKWSYIEMSEGREPKERDEIAMDTKALEILGIKPEVGAEVSITYEISDKEQNLGKRTDSFKLSGWWEYDDLLPVHFINISKSYASQVEKDVSAEGKVSFRKDLNVMLSSSINIDGNMKKIQEDLGYQDENAAEEDYVRIGVNWGYTSAQADSNIDMESILAILAFLVLVVFTGYLIIYNIFQISVSGDIRYYGLLKTIGVTPKQLRRIIRKQALMLCVLGCPVGMAVGYLAGYVLTPVVISQTTLGEASLTVSASPLIFAGAAVFSLITVLLSCAKPGRIASKVSPVEATKYTERAKTARKKRTTRGAKLHNMAFANLGRNKSKTVLVVVSLSLSVVLLSILMAFTNGFSMEKYLNEKTCADFIVGNTDYFRFRANSSKSGMNSQDIDQIKENTEISWGGEAWSLADTGSVEWITQEQFTEMSSEQTSETSKDRLNDKESRGSLVNIDIQIEGLDTPLLEKLTVLDGDLTQLSDPNKKNIAIAVHTDDYGNADDLKDYPKVGDKITVTYVENGYYIDSRTGKLSDEKTPQEYIQYHIDKGHDVEYTVAALVTVPYQMSFRSSNLYGRDAILPVDKLREDSGDDLFSLFYMFDTPDYKAEVKAESFLTNMTKGESSGLMYESKASIRDEFEGFRKMFIILGGVLCGIIGLVGILNFFNGIMTGILSRRREFAMLQSIGMTGRQLKTMLIYEGLFYALATILFSSVLTALLGPLVGNMMEKMFWFYEYHFTFMAITVTAPVFLVLGAALPVIVYKNVSKKTVVERLRES</sequence>
<evidence type="ECO:0000313" key="11">
    <source>
        <dbReference type="Proteomes" id="UP000610862"/>
    </source>
</evidence>
<reference evidence="10" key="1">
    <citation type="submission" date="2020-08" db="EMBL/GenBank/DDBJ databases">
        <title>Genome public.</title>
        <authorList>
            <person name="Liu C."/>
            <person name="Sun Q."/>
        </authorList>
    </citation>
    <scope>NUCLEOTIDE SEQUENCE</scope>
    <source>
        <strain evidence="10">NSJ-24</strain>
    </source>
</reference>
<feature type="transmembrane region" description="Helical" evidence="8">
    <location>
        <begin position="802"/>
        <end position="824"/>
    </location>
</feature>
<feature type="transmembrane region" description="Helical" evidence="8">
    <location>
        <begin position="329"/>
        <end position="351"/>
    </location>
</feature>
<feature type="transmembrane region" description="Helical" evidence="8">
    <location>
        <begin position="442"/>
        <end position="461"/>
    </location>
</feature>
<feature type="region of interest" description="Disordered" evidence="7">
    <location>
        <begin position="535"/>
        <end position="555"/>
    </location>
</feature>
<keyword evidence="3 8" id="KW-0812">Transmembrane</keyword>
<keyword evidence="11" id="KW-1185">Reference proteome</keyword>
<accession>A0A926IAA6</accession>
<feature type="domain" description="ABC3 transporter permease C-terminal" evidence="9">
    <location>
        <begin position="760"/>
        <end position="875"/>
    </location>
</feature>
<feature type="domain" description="ABC3 transporter permease C-terminal" evidence="9">
    <location>
        <begin position="280"/>
        <end position="402"/>
    </location>
</feature>
<gene>
    <name evidence="10" type="ORF">H8692_08990</name>
</gene>
<comment type="subcellular location">
    <subcellularLocation>
        <location evidence="1">Cell membrane</location>
        <topology evidence="1">Multi-pass membrane protein</topology>
    </subcellularLocation>
</comment>
<feature type="transmembrane region" description="Helical" evidence="8">
    <location>
        <begin position="751"/>
        <end position="781"/>
    </location>
</feature>